<dbReference type="Proteomes" id="UP000193719">
    <property type="component" value="Unassembled WGS sequence"/>
</dbReference>
<feature type="region of interest" description="Disordered" evidence="1">
    <location>
        <begin position="598"/>
        <end position="714"/>
    </location>
</feature>
<feature type="compositionally biased region" description="Polar residues" evidence="1">
    <location>
        <begin position="255"/>
        <end position="268"/>
    </location>
</feature>
<evidence type="ECO:0000313" key="2">
    <source>
        <dbReference type="EMBL" id="ORX51810.1"/>
    </source>
</evidence>
<feature type="region of interest" description="Disordered" evidence="1">
    <location>
        <begin position="432"/>
        <end position="492"/>
    </location>
</feature>
<sequence>MDKLCIWMTLDQFPAFDSVNTLDNELSDDKITNFVNCILKELFNKDLPKIIKHLYTKVSGGFEEEDPKSNLLSPKFKEKMLKSREKYKIQKPQKIQSLSEKLREESQSLTTNKMAGKNFFNRLFKDREVVIVKKESKHKKKNKKNLVVKEPKETTTVPKQLLPFDEDEEEEVKMVLKPRKTFNSMSILSNLMLTPRKRRNKNELLKNITKSPYKMSNWITKNDPLPLQSKKPNTTSEFIVFAPKTPSKKNKKSRNNVYFVNNTNGQPLDTTTTTDKNKSDSMEFKVCQTPMVPKRSQSMIMEERKGISLVRSQSLLEELNSIAAADDKENGNSNANRMTSISPQDKDTSMDSAKLEIKNLFKASFSQNNILSKSYSFNIGTTTSTTVDKKEKESNFSFDIKSLYDSYLTNRSQSSNDSPNDHRFNIFSRSYHRRNSEEEESNRSGESITFRKWLPKDINDPSDESSHEKTPPIAHDQGSRKTSKNEDSTHFNGLDDLEQLKHHYSQHSATENRRISFSPSPSPTPMSYSREISRSPTFNKLNRNSSFTLGLDSQPSFLDFTTTTQEGESIFPSATNHAITTTPKADRRTSFINFNPRAFDISSEGSSSGGGGGDGPSPTPSAPTTNQTFIFQKPWSRHQTLTESPTQATAKEEEIMRTPSKRKLKQSLPMFSFSSPGMKRKNSSFGDNDFPSSSKVSPSPTSSTHSTLSKIGDEDPSHYLKVPILSTPKKRRLNLLKVTNTKSPTMDQNYLAPTAPFSSQDSIDNTGLDVVMTTPSKKYNIFTVAPTPTKYTSLFD</sequence>
<feature type="compositionally biased region" description="Polar residues" evidence="1">
    <location>
        <begin position="637"/>
        <end position="649"/>
    </location>
</feature>
<organism evidence="2 3">
    <name type="scientific">Piromyces finnis</name>
    <dbReference type="NCBI Taxonomy" id="1754191"/>
    <lineage>
        <taxon>Eukaryota</taxon>
        <taxon>Fungi</taxon>
        <taxon>Fungi incertae sedis</taxon>
        <taxon>Chytridiomycota</taxon>
        <taxon>Chytridiomycota incertae sedis</taxon>
        <taxon>Neocallimastigomycetes</taxon>
        <taxon>Neocallimastigales</taxon>
        <taxon>Neocallimastigaceae</taxon>
        <taxon>Piromyces</taxon>
    </lineage>
</organism>
<dbReference type="AlphaFoldDB" id="A0A1Y1VB75"/>
<feature type="region of interest" description="Disordered" evidence="1">
    <location>
        <begin position="505"/>
        <end position="541"/>
    </location>
</feature>
<feature type="compositionally biased region" description="Basic and acidic residues" evidence="1">
    <location>
        <begin position="477"/>
        <end position="489"/>
    </location>
</feature>
<feature type="compositionally biased region" description="Polar residues" evidence="1">
    <location>
        <begin position="331"/>
        <end position="343"/>
    </location>
</feature>
<feature type="region of interest" description="Disordered" evidence="1">
    <location>
        <begin position="246"/>
        <end position="281"/>
    </location>
</feature>
<protein>
    <submittedName>
        <fullName evidence="2">Uncharacterized protein</fullName>
    </submittedName>
</protein>
<dbReference type="EMBL" id="MCFH01000017">
    <property type="protein sequence ID" value="ORX51810.1"/>
    <property type="molecule type" value="Genomic_DNA"/>
</dbReference>
<proteinExistence type="predicted"/>
<evidence type="ECO:0000313" key="3">
    <source>
        <dbReference type="Proteomes" id="UP000193719"/>
    </source>
</evidence>
<keyword evidence="3" id="KW-1185">Reference proteome</keyword>
<feature type="region of interest" description="Disordered" evidence="1">
    <location>
        <begin position="327"/>
        <end position="349"/>
    </location>
</feature>
<reference evidence="2 3" key="1">
    <citation type="submission" date="2016-08" db="EMBL/GenBank/DDBJ databases">
        <title>Genomes of anaerobic fungi encode conserved fungal cellulosomes for biomass hydrolysis.</title>
        <authorList>
            <consortium name="DOE Joint Genome Institute"/>
            <person name="Haitjema C.H."/>
            <person name="Gilmore S.P."/>
            <person name="Henske J.K."/>
            <person name="Solomon K.V."/>
            <person name="De Groot R."/>
            <person name="Kuo A."/>
            <person name="Mondo S.J."/>
            <person name="Salamov A.A."/>
            <person name="Labutti K."/>
            <person name="Zhao Z."/>
            <person name="Chiniquy J."/>
            <person name="Barry K."/>
            <person name="Brewer H.M."/>
            <person name="Purvine S.O."/>
            <person name="Wright A.T."/>
            <person name="Boxma B."/>
            <person name="Van Alen T."/>
            <person name="Hackstein J.H."/>
            <person name="Baker S.E."/>
            <person name="Grigoriev I.V."/>
            <person name="O'Malley M.A."/>
        </authorList>
    </citation>
    <scope>NUCLEOTIDE SEQUENCE [LARGE SCALE GENOMIC DNA]</scope>
    <source>
        <strain evidence="3">finn</strain>
    </source>
</reference>
<comment type="caution">
    <text evidence="2">The sequence shown here is derived from an EMBL/GenBank/DDBJ whole genome shotgun (WGS) entry which is preliminary data.</text>
</comment>
<evidence type="ECO:0000256" key="1">
    <source>
        <dbReference type="SAM" id="MobiDB-lite"/>
    </source>
</evidence>
<feature type="compositionally biased region" description="Basic and acidic residues" evidence="1">
    <location>
        <begin position="454"/>
        <end position="470"/>
    </location>
</feature>
<gene>
    <name evidence="2" type="ORF">BCR36DRAFT_287623</name>
</gene>
<accession>A0A1Y1VB75</accession>
<reference evidence="2 3" key="2">
    <citation type="submission" date="2016-08" db="EMBL/GenBank/DDBJ databases">
        <title>Pervasive Adenine N6-methylation of Active Genes in Fungi.</title>
        <authorList>
            <consortium name="DOE Joint Genome Institute"/>
            <person name="Mondo S.J."/>
            <person name="Dannebaum R.O."/>
            <person name="Kuo R.C."/>
            <person name="Labutti K."/>
            <person name="Haridas S."/>
            <person name="Kuo A."/>
            <person name="Salamov A."/>
            <person name="Ahrendt S.R."/>
            <person name="Lipzen A."/>
            <person name="Sullivan W."/>
            <person name="Andreopoulos W.B."/>
            <person name="Clum A."/>
            <person name="Lindquist E."/>
            <person name="Daum C."/>
            <person name="Ramamoorthy G.K."/>
            <person name="Gryganskyi A."/>
            <person name="Culley D."/>
            <person name="Magnuson J.K."/>
            <person name="James T.Y."/>
            <person name="O'Malley M.A."/>
            <person name="Stajich J.E."/>
            <person name="Spatafora J.W."/>
            <person name="Visel A."/>
            <person name="Grigoriev I.V."/>
        </authorList>
    </citation>
    <scope>NUCLEOTIDE SEQUENCE [LARGE SCALE GENOMIC DNA]</scope>
    <source>
        <strain evidence="3">finn</strain>
    </source>
</reference>
<dbReference type="OrthoDB" id="10535855at2759"/>
<name>A0A1Y1VB75_9FUNG</name>
<feature type="compositionally biased region" description="Low complexity" evidence="1">
    <location>
        <begin position="691"/>
        <end position="709"/>
    </location>
</feature>